<dbReference type="InterPro" id="IPR002048">
    <property type="entry name" value="EF_hand_dom"/>
</dbReference>
<feature type="domain" description="EF-hand" evidence="2">
    <location>
        <begin position="3"/>
        <end position="38"/>
    </location>
</feature>
<name>A0A6J8DDU3_MYTCO</name>
<evidence type="ECO:0000313" key="3">
    <source>
        <dbReference type="EMBL" id="CAC5406848.1"/>
    </source>
</evidence>
<accession>A0A6J8DDU3</accession>
<dbReference type="EMBL" id="CACVKT020007264">
    <property type="protein sequence ID" value="CAC5406848.1"/>
    <property type="molecule type" value="Genomic_DNA"/>
</dbReference>
<dbReference type="Gene3D" id="1.10.238.10">
    <property type="entry name" value="EF-hand"/>
    <property type="match status" value="2"/>
</dbReference>
<reference evidence="3 4" key="1">
    <citation type="submission" date="2020-06" db="EMBL/GenBank/DDBJ databases">
        <authorList>
            <person name="Li R."/>
            <person name="Bekaert M."/>
        </authorList>
    </citation>
    <scope>NUCLEOTIDE SEQUENCE [LARGE SCALE GENOMIC DNA]</scope>
    <source>
        <strain evidence="4">wild</strain>
    </source>
</reference>
<feature type="domain" description="EF-hand" evidence="2">
    <location>
        <begin position="148"/>
        <end position="183"/>
    </location>
</feature>
<dbReference type="PROSITE" id="PS00018">
    <property type="entry name" value="EF_HAND_1"/>
    <property type="match status" value="2"/>
</dbReference>
<dbReference type="Pfam" id="PF21056">
    <property type="entry name" value="ZSWIM1-3_RNaseH-like"/>
    <property type="match status" value="1"/>
</dbReference>
<dbReference type="InterPro" id="IPR011992">
    <property type="entry name" value="EF-hand-dom_pair"/>
</dbReference>
<dbReference type="PROSITE" id="PS50222">
    <property type="entry name" value="EF_HAND_2"/>
    <property type="match status" value="2"/>
</dbReference>
<dbReference type="AlphaFoldDB" id="A0A6J8DDU3"/>
<evidence type="ECO:0000256" key="1">
    <source>
        <dbReference type="ARBA" id="ARBA00022837"/>
    </source>
</evidence>
<dbReference type="GO" id="GO:0005509">
    <property type="term" value="F:calcium ion binding"/>
    <property type="evidence" value="ECO:0007669"/>
    <property type="project" value="InterPro"/>
</dbReference>
<dbReference type="SUPFAM" id="SSF47473">
    <property type="entry name" value="EF-hand"/>
    <property type="match status" value="1"/>
</dbReference>
<gene>
    <name evidence="3" type="ORF">MCOR_40374</name>
</gene>
<proteinExistence type="predicted"/>
<evidence type="ECO:0000313" key="4">
    <source>
        <dbReference type="Proteomes" id="UP000507470"/>
    </source>
</evidence>
<keyword evidence="1" id="KW-0106">Calcium</keyword>
<dbReference type="PANTHER" id="PTHR31569">
    <property type="entry name" value="SWIM-TYPE DOMAIN-CONTAINING PROTEIN"/>
    <property type="match status" value="1"/>
</dbReference>
<dbReference type="Proteomes" id="UP000507470">
    <property type="component" value="Unassembled WGS sequence"/>
</dbReference>
<evidence type="ECO:0000259" key="2">
    <source>
        <dbReference type="PROSITE" id="PS50222"/>
    </source>
</evidence>
<protein>
    <recommendedName>
        <fullName evidence="2">EF-hand domain-containing protein</fullName>
    </recommendedName>
</protein>
<dbReference type="InterPro" id="IPR018247">
    <property type="entry name" value="EF_Hand_1_Ca_BS"/>
</dbReference>
<dbReference type="PANTHER" id="PTHR31569:SF4">
    <property type="entry name" value="SWIM-TYPE DOMAIN-CONTAINING PROTEIN"/>
    <property type="match status" value="1"/>
</dbReference>
<dbReference type="InterPro" id="IPR048324">
    <property type="entry name" value="ZSWIM1-3_RNaseH-like"/>
</dbReference>
<organism evidence="3 4">
    <name type="scientific">Mytilus coruscus</name>
    <name type="common">Sea mussel</name>
    <dbReference type="NCBI Taxonomy" id="42192"/>
    <lineage>
        <taxon>Eukaryota</taxon>
        <taxon>Metazoa</taxon>
        <taxon>Spiralia</taxon>
        <taxon>Lophotrochozoa</taxon>
        <taxon>Mollusca</taxon>
        <taxon>Bivalvia</taxon>
        <taxon>Autobranchia</taxon>
        <taxon>Pteriomorphia</taxon>
        <taxon>Mytilida</taxon>
        <taxon>Mytiloidea</taxon>
        <taxon>Mytilidae</taxon>
        <taxon>Mytilinae</taxon>
        <taxon>Mytilus</taxon>
    </lineage>
</organism>
<dbReference type="SMART" id="SM00054">
    <property type="entry name" value="EFh"/>
    <property type="match status" value="3"/>
</dbReference>
<keyword evidence="4" id="KW-1185">Reference proteome</keyword>
<sequence>MDFLKTKWSYWFTLLDVNNDGLITREDVCQTARVFSVEEHLDEASGKLAAKKISQCWEKYILKDKASLTNEDFLHRLENEYTDNQENFIAQMKAVIKDISEIVDTDNTESITLDNYVKALRTLFLNFYNISVGFFIQKSKLQLKEMDFLKTKWSYWFTLLDVNNDGLITREDVCQTARDFSVEEHLDEASGKLAAKKISQWWEKYILKDKASLTKEDFLHRLENEYTDNQENFIAQMKAVIKDISEIVDADKTKSITLDNYVKAFKVWGHENETLLERSFKLYNPINGAIPINQYEDDWVAFYSSADSSNTGPVLESFESGFLTFRQHCQSSINFLLSSDGHYLELKSIDNEHNHDTSEALFKQLSRERRLPKEMTEEAESLISLKVNKKLLRDHLEQKTGLIFISGTIVELLASEDNVLQGLFYQDKEMLQNFENYPEILFIDSTFKVNNLRMPLYVFLVEDSMGQSEVAGLCFLAAEEQQLVDHVGNLFKKFNPSY</sequence>
<dbReference type="OrthoDB" id="427950at2759"/>
<dbReference type="InterPro" id="IPR052579">
    <property type="entry name" value="Zinc_finger_SWIM"/>
</dbReference>